<evidence type="ECO:0000313" key="3">
    <source>
        <dbReference type="Proteomes" id="UP000299084"/>
    </source>
</evidence>
<sequence length="513" mass="55306">MLLIRLKARRNSRIGAHIIPRPSPRKKSPGARRLRRLRRLRRTGCRRSRACEGPYRAVKALLRRHPRLLSHLALGLAGALRASPKPSLRWRPSQSQNLREAPRKILGDPRLPTRLENPLRRGPHQPHQVCWPGGQSQAAGRPHWGEGCQRPSLSSWGPQLTPNLTTQHPGCLPPRPSAIQPLPPGLITPPGQPRTILLPSISQSSEAIKPALAKLGAGRSETCGSCQAASAEGGRPHSAIARWLAQLRPSARACTGQVCPRRGGREGGDEGKPGGREMPSERHGASETDQQRLREVVMDAHMTHQETEGGETTGKKRELQKIRMGSTTTVSQRPNERENKEGAETDEINRRHITESVTLDPSAGGGPKQRHECLVARQQQGLHQLVEEEPHDVRSSGAGCPRGSVEPVGKTPERLGGQASGGCASNSHVTGSSGHLSGADLRAKRRTELSELDVNSMATGPSHCPSFLPSLKEGSWWVTPGQKSLAPMTPTPRVGVIALTSWGAPGGTASSGK</sequence>
<organism evidence="2 3">
    <name type="scientific">Camelus dromedarius</name>
    <name type="common">Dromedary</name>
    <name type="synonym">Arabian camel</name>
    <dbReference type="NCBI Taxonomy" id="9838"/>
    <lineage>
        <taxon>Eukaryota</taxon>
        <taxon>Metazoa</taxon>
        <taxon>Chordata</taxon>
        <taxon>Craniata</taxon>
        <taxon>Vertebrata</taxon>
        <taxon>Euteleostomi</taxon>
        <taxon>Mammalia</taxon>
        <taxon>Eutheria</taxon>
        <taxon>Laurasiatheria</taxon>
        <taxon>Artiodactyla</taxon>
        <taxon>Tylopoda</taxon>
        <taxon>Camelidae</taxon>
        <taxon>Camelus</taxon>
    </lineage>
</organism>
<dbReference type="InterPro" id="IPR042531">
    <property type="entry name" value="PLC-beta_C_sf"/>
</dbReference>
<accession>A0A5N4CBC2</accession>
<dbReference type="Proteomes" id="UP000299084">
    <property type="component" value="Unassembled WGS sequence"/>
</dbReference>
<feature type="region of interest" description="Disordered" evidence="1">
    <location>
        <begin position="255"/>
        <end position="290"/>
    </location>
</feature>
<proteinExistence type="predicted"/>
<feature type="compositionally biased region" description="Polar residues" evidence="1">
    <location>
        <begin position="423"/>
        <end position="435"/>
    </location>
</feature>
<feature type="region of interest" description="Disordered" evidence="1">
    <location>
        <begin position="83"/>
        <end position="151"/>
    </location>
</feature>
<comment type="caution">
    <text evidence="2">The sequence shown here is derived from an EMBL/GenBank/DDBJ whole genome shotgun (WGS) entry which is preliminary data.</text>
</comment>
<name>A0A5N4CBC2_CAMDR</name>
<dbReference type="AlphaFoldDB" id="A0A5N4CBC2"/>
<dbReference type="EMBL" id="JWIN03000030">
    <property type="protein sequence ID" value="KAB1256249.1"/>
    <property type="molecule type" value="Genomic_DNA"/>
</dbReference>
<dbReference type="Gene3D" id="1.20.1230.10">
    <property type="entry name" value="Phospholipase C beta, distal C-terminal domain"/>
    <property type="match status" value="1"/>
</dbReference>
<gene>
    <name evidence="2" type="ORF">Cadr_000027790</name>
</gene>
<protein>
    <submittedName>
        <fullName evidence="2">1-phosphatidylinositol 4</fullName>
    </submittedName>
</protein>
<evidence type="ECO:0000313" key="2">
    <source>
        <dbReference type="EMBL" id="KAB1256249.1"/>
    </source>
</evidence>
<evidence type="ECO:0000256" key="1">
    <source>
        <dbReference type="SAM" id="MobiDB-lite"/>
    </source>
</evidence>
<feature type="region of interest" description="Disordered" evidence="1">
    <location>
        <begin position="323"/>
        <end position="369"/>
    </location>
</feature>
<feature type="compositionally biased region" description="Basic and acidic residues" evidence="1">
    <location>
        <begin position="100"/>
        <end position="119"/>
    </location>
</feature>
<feature type="region of interest" description="Disordered" evidence="1">
    <location>
        <begin position="388"/>
        <end position="444"/>
    </location>
</feature>
<reference evidence="2 3" key="1">
    <citation type="journal article" date="2019" name="Mol. Ecol. Resour.">
        <title>Improving Illumina assemblies with Hi-C and long reads: an example with the North African dromedary.</title>
        <authorList>
            <person name="Elbers J.P."/>
            <person name="Rogers M.F."/>
            <person name="Perelman P.L."/>
            <person name="Proskuryakova A.A."/>
            <person name="Serdyukova N.A."/>
            <person name="Johnson W.E."/>
            <person name="Horin P."/>
            <person name="Corander J."/>
            <person name="Murphy D."/>
            <person name="Burger P.A."/>
        </authorList>
    </citation>
    <scope>NUCLEOTIDE SEQUENCE [LARGE SCALE GENOMIC DNA]</scope>
    <source>
        <strain evidence="2">Drom800</strain>
        <tissue evidence="2">Blood</tissue>
    </source>
</reference>
<feature type="compositionally biased region" description="Basic and acidic residues" evidence="1">
    <location>
        <begin position="263"/>
        <end position="290"/>
    </location>
</feature>
<feature type="compositionally biased region" description="Basic and acidic residues" evidence="1">
    <location>
        <begin position="334"/>
        <end position="354"/>
    </location>
</feature>
<keyword evidence="3" id="KW-1185">Reference proteome</keyword>
<dbReference type="SUPFAM" id="SSF69989">
    <property type="entry name" value="C-terminal domain of PLC-beta"/>
    <property type="match status" value="1"/>
</dbReference>